<reference evidence="1" key="1">
    <citation type="journal article" date="2020" name="Stud. Mycol.">
        <title>101 Dothideomycetes genomes: a test case for predicting lifestyles and emergence of pathogens.</title>
        <authorList>
            <person name="Haridas S."/>
            <person name="Albert R."/>
            <person name="Binder M."/>
            <person name="Bloem J."/>
            <person name="Labutti K."/>
            <person name="Salamov A."/>
            <person name="Andreopoulos B."/>
            <person name="Baker S."/>
            <person name="Barry K."/>
            <person name="Bills G."/>
            <person name="Bluhm B."/>
            <person name="Cannon C."/>
            <person name="Castanera R."/>
            <person name="Culley D."/>
            <person name="Daum C."/>
            <person name="Ezra D."/>
            <person name="Gonzalez J."/>
            <person name="Henrissat B."/>
            <person name="Kuo A."/>
            <person name="Liang C."/>
            <person name="Lipzen A."/>
            <person name="Lutzoni F."/>
            <person name="Magnuson J."/>
            <person name="Mondo S."/>
            <person name="Nolan M."/>
            <person name="Ohm R."/>
            <person name="Pangilinan J."/>
            <person name="Park H.-J."/>
            <person name="Ramirez L."/>
            <person name="Alfaro M."/>
            <person name="Sun H."/>
            <person name="Tritt A."/>
            <person name="Yoshinaga Y."/>
            <person name="Zwiers L.-H."/>
            <person name="Turgeon B."/>
            <person name="Goodwin S."/>
            <person name="Spatafora J."/>
            <person name="Crous P."/>
            <person name="Grigoriev I."/>
        </authorList>
    </citation>
    <scope>NUCLEOTIDE SEQUENCE</scope>
    <source>
        <strain evidence="1">ATCC 16933</strain>
    </source>
</reference>
<evidence type="ECO:0000313" key="1">
    <source>
        <dbReference type="EMBL" id="KAF2455771.1"/>
    </source>
</evidence>
<accession>A0A6A6NVM3</accession>
<dbReference type="EMBL" id="MU001685">
    <property type="protein sequence ID" value="KAF2455771.1"/>
    <property type="molecule type" value="Genomic_DNA"/>
</dbReference>
<keyword evidence="2" id="KW-1185">Reference proteome</keyword>
<evidence type="ECO:0000313" key="2">
    <source>
        <dbReference type="Proteomes" id="UP000799766"/>
    </source>
</evidence>
<sequence length="155" mass="17932">MFHRRLVGRWLGLIAKGRERHRSSMVRRHQMGLEDDNATIRDIELRNCLLVAKPLARKSDCNVRVFELLSIPSEILLFHSPHAMFAICNDPQEVVLLKFTSRIGGVVKDTDPEATLFELLLRHDTCRPLMEIVHEDRLVPKGPWNTRMCTLARAR</sequence>
<gene>
    <name evidence="1" type="ORF">BDY21DRAFT_348637</name>
</gene>
<organism evidence="1 2">
    <name type="scientific">Lineolata rhizophorae</name>
    <dbReference type="NCBI Taxonomy" id="578093"/>
    <lineage>
        <taxon>Eukaryota</taxon>
        <taxon>Fungi</taxon>
        <taxon>Dikarya</taxon>
        <taxon>Ascomycota</taxon>
        <taxon>Pezizomycotina</taxon>
        <taxon>Dothideomycetes</taxon>
        <taxon>Dothideomycetes incertae sedis</taxon>
        <taxon>Lineolatales</taxon>
        <taxon>Lineolataceae</taxon>
        <taxon>Lineolata</taxon>
    </lineage>
</organism>
<protein>
    <submittedName>
        <fullName evidence="1">Uncharacterized protein</fullName>
    </submittedName>
</protein>
<name>A0A6A6NVM3_9PEZI</name>
<dbReference type="Proteomes" id="UP000799766">
    <property type="component" value="Unassembled WGS sequence"/>
</dbReference>
<dbReference type="AlphaFoldDB" id="A0A6A6NVM3"/>
<proteinExistence type="predicted"/>